<keyword evidence="5 8" id="KW-1133">Transmembrane helix</keyword>
<feature type="transmembrane region" description="Helical" evidence="8">
    <location>
        <begin position="88"/>
        <end position="107"/>
    </location>
</feature>
<feature type="domain" description="Cation efflux protein transmembrane" evidence="9">
    <location>
        <begin position="18"/>
        <end position="208"/>
    </location>
</feature>
<dbReference type="InterPro" id="IPR058533">
    <property type="entry name" value="Cation_efflux_TM"/>
</dbReference>
<evidence type="ECO:0000256" key="5">
    <source>
        <dbReference type="ARBA" id="ARBA00022989"/>
    </source>
</evidence>
<comment type="subcellular location">
    <subcellularLocation>
        <location evidence="1">Membrane</location>
        <topology evidence="1">Multi-pass membrane protein</topology>
    </subcellularLocation>
</comment>
<evidence type="ECO:0000256" key="2">
    <source>
        <dbReference type="ARBA" id="ARBA00008873"/>
    </source>
</evidence>
<evidence type="ECO:0000313" key="12">
    <source>
        <dbReference type="Proteomes" id="UP000237911"/>
    </source>
</evidence>
<dbReference type="Pfam" id="PF16916">
    <property type="entry name" value="ZT_dimer"/>
    <property type="match status" value="1"/>
</dbReference>
<evidence type="ECO:0000256" key="6">
    <source>
        <dbReference type="ARBA" id="ARBA00023065"/>
    </source>
</evidence>
<accession>A0A9X7NZ10</accession>
<dbReference type="InterPro" id="IPR036837">
    <property type="entry name" value="Cation_efflux_CTD_sf"/>
</dbReference>
<feature type="transmembrane region" description="Helical" evidence="8">
    <location>
        <begin position="180"/>
        <end position="205"/>
    </location>
</feature>
<evidence type="ECO:0000256" key="7">
    <source>
        <dbReference type="ARBA" id="ARBA00023136"/>
    </source>
</evidence>
<reference evidence="11 12" key="1">
    <citation type="submission" date="2018-02" db="EMBL/GenBank/DDBJ databases">
        <title>Draft genome sequence of Mycobacterium virginiense isolated from mud of a swine farm in Japan.</title>
        <authorList>
            <person name="Ohya K."/>
        </authorList>
    </citation>
    <scope>NUCLEOTIDE SEQUENCE [LARGE SCALE GENOMIC DNA]</scope>
    <source>
        <strain evidence="11 12">GF75</strain>
    </source>
</reference>
<name>A0A9X7NZ10_9MYCO</name>
<dbReference type="Proteomes" id="UP000237911">
    <property type="component" value="Unassembled WGS sequence"/>
</dbReference>
<sequence>MGAGHDHRHTDSRLSRMVVGAAILSAFFVIELTTAITINSMALLADAGHLLTDLAALFMGVAAVMLARRGSTSPSRTYGWHRAEVFTAVANAVLLIGVATFILTEAVRRIGTAPDVPGVPMIVVALAGLTVNIGVALLLRSHSTESLAVRGAYMEVVADTVGSVGVLIAGVVTITTGWPYADVVVAVFVALWVLPRAFALAGAALRILSEASPSHIDVAELRAALAAVDGVTDVHDLHVWTLVPGQDMATAHLGTSADAGRVLADARAVLAARGLTHATVQVEPAGQGGRCPLGC</sequence>
<dbReference type="SUPFAM" id="SSF160240">
    <property type="entry name" value="Cation efflux protein cytoplasmic domain-like"/>
    <property type="match status" value="1"/>
</dbReference>
<dbReference type="Gene3D" id="1.20.1510.10">
    <property type="entry name" value="Cation efflux protein transmembrane domain"/>
    <property type="match status" value="1"/>
</dbReference>
<comment type="similarity">
    <text evidence="2">Belongs to the cation diffusion facilitator (CDF) transporter (TC 2.A.4) family. SLC30A subfamily.</text>
</comment>
<feature type="domain" description="Cation efflux protein cytoplasmic" evidence="10">
    <location>
        <begin position="213"/>
        <end position="284"/>
    </location>
</feature>
<keyword evidence="6" id="KW-0406">Ion transport</keyword>
<evidence type="ECO:0000256" key="8">
    <source>
        <dbReference type="SAM" id="Phobius"/>
    </source>
</evidence>
<comment type="caution">
    <text evidence="11">The sequence shown here is derived from an EMBL/GenBank/DDBJ whole genome shotgun (WGS) entry which is preliminary data.</text>
</comment>
<keyword evidence="3" id="KW-0813">Transport</keyword>
<dbReference type="AlphaFoldDB" id="A0A9X7NZ10"/>
<feature type="transmembrane region" description="Helical" evidence="8">
    <location>
        <begin position="50"/>
        <end position="67"/>
    </location>
</feature>
<evidence type="ECO:0000259" key="9">
    <source>
        <dbReference type="Pfam" id="PF01545"/>
    </source>
</evidence>
<organism evidence="11 12">
    <name type="scientific">Mycolicibacter virginiensis</name>
    <dbReference type="NCBI Taxonomy" id="1795032"/>
    <lineage>
        <taxon>Bacteria</taxon>
        <taxon>Bacillati</taxon>
        <taxon>Actinomycetota</taxon>
        <taxon>Actinomycetes</taxon>
        <taxon>Mycobacteriales</taxon>
        <taxon>Mycobacteriaceae</taxon>
        <taxon>Mycolicibacter</taxon>
    </lineage>
</organism>
<dbReference type="SUPFAM" id="SSF161111">
    <property type="entry name" value="Cation efflux protein transmembrane domain-like"/>
    <property type="match status" value="1"/>
</dbReference>
<feature type="transmembrane region" description="Helical" evidence="8">
    <location>
        <begin position="119"/>
        <end position="139"/>
    </location>
</feature>
<evidence type="ECO:0000256" key="1">
    <source>
        <dbReference type="ARBA" id="ARBA00004141"/>
    </source>
</evidence>
<evidence type="ECO:0000259" key="10">
    <source>
        <dbReference type="Pfam" id="PF16916"/>
    </source>
</evidence>
<feature type="transmembrane region" description="Helical" evidence="8">
    <location>
        <begin position="17"/>
        <end position="38"/>
    </location>
</feature>
<protein>
    <submittedName>
        <fullName evidence="11">Cation transporter</fullName>
    </submittedName>
</protein>
<dbReference type="NCBIfam" id="TIGR01297">
    <property type="entry name" value="CDF"/>
    <property type="match status" value="1"/>
</dbReference>
<keyword evidence="4 8" id="KW-0812">Transmembrane</keyword>
<evidence type="ECO:0000256" key="4">
    <source>
        <dbReference type="ARBA" id="ARBA00022692"/>
    </source>
</evidence>
<feature type="transmembrane region" description="Helical" evidence="8">
    <location>
        <begin position="151"/>
        <end position="174"/>
    </location>
</feature>
<dbReference type="GO" id="GO:0005385">
    <property type="term" value="F:zinc ion transmembrane transporter activity"/>
    <property type="evidence" value="ECO:0007669"/>
    <property type="project" value="TreeGrafter"/>
</dbReference>
<proteinExistence type="inferred from homology"/>
<dbReference type="PANTHER" id="PTHR11562">
    <property type="entry name" value="CATION EFFLUX PROTEIN/ ZINC TRANSPORTER"/>
    <property type="match status" value="1"/>
</dbReference>
<dbReference type="EMBL" id="PUEV01000045">
    <property type="protein sequence ID" value="PQM52555.1"/>
    <property type="molecule type" value="Genomic_DNA"/>
</dbReference>
<dbReference type="Pfam" id="PF01545">
    <property type="entry name" value="Cation_efflux"/>
    <property type="match status" value="1"/>
</dbReference>
<evidence type="ECO:0000256" key="3">
    <source>
        <dbReference type="ARBA" id="ARBA00022448"/>
    </source>
</evidence>
<dbReference type="InterPro" id="IPR027470">
    <property type="entry name" value="Cation_efflux_CTD"/>
</dbReference>
<keyword evidence="7 8" id="KW-0472">Membrane</keyword>
<dbReference type="PANTHER" id="PTHR11562:SF17">
    <property type="entry name" value="RE54080P-RELATED"/>
    <property type="match status" value="1"/>
</dbReference>
<dbReference type="InterPro" id="IPR050681">
    <property type="entry name" value="CDF/SLC30A"/>
</dbReference>
<dbReference type="InterPro" id="IPR002524">
    <property type="entry name" value="Cation_efflux"/>
</dbReference>
<keyword evidence="12" id="KW-1185">Reference proteome</keyword>
<gene>
    <name evidence="11" type="ORF">C5U48_09165</name>
</gene>
<dbReference type="InterPro" id="IPR027469">
    <property type="entry name" value="Cation_efflux_TMD_sf"/>
</dbReference>
<evidence type="ECO:0000313" key="11">
    <source>
        <dbReference type="EMBL" id="PQM52555.1"/>
    </source>
</evidence>
<dbReference type="GO" id="GO:0005886">
    <property type="term" value="C:plasma membrane"/>
    <property type="evidence" value="ECO:0007669"/>
    <property type="project" value="TreeGrafter"/>
</dbReference>
<dbReference type="RefSeq" id="WP_064888428.1">
    <property type="nucleotide sequence ID" value="NZ_CP092430.2"/>
</dbReference>